<dbReference type="GO" id="GO:0071111">
    <property type="term" value="F:cyclic-guanylate-specific phosphodiesterase activity"/>
    <property type="evidence" value="ECO:0007669"/>
    <property type="project" value="InterPro"/>
</dbReference>
<dbReference type="InterPro" id="IPR029787">
    <property type="entry name" value="Nucleotide_cyclase"/>
</dbReference>
<reference evidence="6" key="1">
    <citation type="journal article" date="2013" name="Proc. Natl. Acad. Sci. U.S.A.">
        <title>Improving the coverage of the cyanobacterial phylum using diversity-driven genome sequencing.</title>
        <authorList>
            <person name="Shih P.M."/>
            <person name="Wu D."/>
            <person name="Latifi A."/>
            <person name="Axen S.D."/>
            <person name="Fewer D.P."/>
            <person name="Talla E."/>
            <person name="Calteau A."/>
            <person name="Cai F."/>
            <person name="Tandeau de Marsac N."/>
            <person name="Rippka R."/>
            <person name="Herdman M."/>
            <person name="Sivonen K."/>
            <person name="Coursin T."/>
            <person name="Laurent T."/>
            <person name="Goodwin L."/>
            <person name="Nolan M."/>
            <person name="Davenport K.W."/>
            <person name="Han C.S."/>
            <person name="Rubin E.M."/>
            <person name="Eisen J.A."/>
            <person name="Woyke T."/>
            <person name="Gugger M."/>
            <person name="Kerfeld C.A."/>
        </authorList>
    </citation>
    <scope>NUCLEOTIDE SEQUENCE [LARGE SCALE GENOMIC DNA]</scope>
    <source>
        <strain evidence="6">ATCC 27899 / PCC 7122</strain>
    </source>
</reference>
<dbReference type="InterPro" id="IPR000160">
    <property type="entry name" value="GGDEF_dom"/>
</dbReference>
<dbReference type="InterPro" id="IPR011006">
    <property type="entry name" value="CheY-like_superfamily"/>
</dbReference>
<dbReference type="eggNOG" id="COG3706">
    <property type="taxonomic scope" value="Bacteria"/>
</dbReference>
<dbReference type="Gene3D" id="3.40.50.2300">
    <property type="match status" value="1"/>
</dbReference>
<feature type="domain" description="Response regulatory" evidence="2">
    <location>
        <begin position="3"/>
        <end position="119"/>
    </location>
</feature>
<dbReference type="PANTHER" id="PTHR33121:SF71">
    <property type="entry name" value="OXYGEN SENSOR PROTEIN DOSP"/>
    <property type="match status" value="1"/>
</dbReference>
<accession>K9ZGW1</accession>
<dbReference type="PROSITE" id="PS50110">
    <property type="entry name" value="RESPONSE_REGULATORY"/>
    <property type="match status" value="1"/>
</dbReference>
<dbReference type="SUPFAM" id="SSF52172">
    <property type="entry name" value="CheY-like"/>
    <property type="match status" value="1"/>
</dbReference>
<dbReference type="OrthoDB" id="9805474at2"/>
<dbReference type="SMART" id="SM00448">
    <property type="entry name" value="REC"/>
    <property type="match status" value="1"/>
</dbReference>
<feature type="modified residue" description="4-aspartylphosphate" evidence="1">
    <location>
        <position position="52"/>
    </location>
</feature>
<dbReference type="HOGENOM" id="CLU_000445_70_50_3"/>
<dbReference type="Pfam" id="PF00563">
    <property type="entry name" value="EAL"/>
    <property type="match status" value="1"/>
</dbReference>
<name>K9ZGW1_ANACC</name>
<proteinExistence type="predicted"/>
<dbReference type="KEGG" id="acy:Anacy_2550"/>
<dbReference type="InterPro" id="IPR050706">
    <property type="entry name" value="Cyclic-di-GMP_PDE-like"/>
</dbReference>
<dbReference type="Gene3D" id="3.30.70.270">
    <property type="match status" value="1"/>
</dbReference>
<organism evidence="5 6">
    <name type="scientific">Anabaena cylindrica (strain ATCC 27899 / PCC 7122)</name>
    <dbReference type="NCBI Taxonomy" id="272123"/>
    <lineage>
        <taxon>Bacteria</taxon>
        <taxon>Bacillati</taxon>
        <taxon>Cyanobacteriota</taxon>
        <taxon>Cyanophyceae</taxon>
        <taxon>Nostocales</taxon>
        <taxon>Nostocaceae</taxon>
        <taxon>Anabaena</taxon>
    </lineage>
</organism>
<dbReference type="GO" id="GO:0000160">
    <property type="term" value="P:phosphorelay signal transduction system"/>
    <property type="evidence" value="ECO:0007669"/>
    <property type="project" value="InterPro"/>
</dbReference>
<dbReference type="Pfam" id="PF00990">
    <property type="entry name" value="GGDEF"/>
    <property type="match status" value="1"/>
</dbReference>
<dbReference type="Gene3D" id="3.20.20.450">
    <property type="entry name" value="EAL domain"/>
    <property type="match status" value="1"/>
</dbReference>
<dbReference type="SUPFAM" id="SSF141868">
    <property type="entry name" value="EAL domain-like"/>
    <property type="match status" value="1"/>
</dbReference>
<evidence type="ECO:0000313" key="5">
    <source>
        <dbReference type="EMBL" id="AFZ57994.1"/>
    </source>
</evidence>
<dbReference type="CDD" id="cd01948">
    <property type="entry name" value="EAL"/>
    <property type="match status" value="1"/>
</dbReference>
<dbReference type="PATRIC" id="fig|272123.3.peg.2776"/>
<protein>
    <submittedName>
        <fullName evidence="5">Response regulator receiver modulated diguanylate cyclase/phosphodiesterase</fullName>
    </submittedName>
</protein>
<dbReference type="PROSITE" id="PS50883">
    <property type="entry name" value="EAL"/>
    <property type="match status" value="1"/>
</dbReference>
<keyword evidence="1" id="KW-0597">Phosphoprotein</keyword>
<feature type="domain" description="EAL" evidence="3">
    <location>
        <begin position="319"/>
        <end position="573"/>
    </location>
</feature>
<dbReference type="PANTHER" id="PTHR33121">
    <property type="entry name" value="CYCLIC DI-GMP PHOSPHODIESTERASE PDEF"/>
    <property type="match status" value="1"/>
</dbReference>
<dbReference type="Pfam" id="PF00072">
    <property type="entry name" value="Response_reg"/>
    <property type="match status" value="1"/>
</dbReference>
<dbReference type="InterPro" id="IPR035919">
    <property type="entry name" value="EAL_sf"/>
</dbReference>
<evidence type="ECO:0000259" key="4">
    <source>
        <dbReference type="PROSITE" id="PS50887"/>
    </source>
</evidence>
<dbReference type="InterPro" id="IPR043128">
    <property type="entry name" value="Rev_trsase/Diguanyl_cyclase"/>
</dbReference>
<dbReference type="FunFam" id="3.20.20.450:FF:000001">
    <property type="entry name" value="Cyclic di-GMP phosphodiesterase yahA"/>
    <property type="match status" value="1"/>
</dbReference>
<keyword evidence="6" id="KW-1185">Reference proteome</keyword>
<dbReference type="Proteomes" id="UP000010474">
    <property type="component" value="Chromosome"/>
</dbReference>
<dbReference type="SMART" id="SM00052">
    <property type="entry name" value="EAL"/>
    <property type="match status" value="1"/>
</dbReference>
<dbReference type="eggNOG" id="COG2200">
    <property type="taxonomic scope" value="Bacteria"/>
</dbReference>
<evidence type="ECO:0000313" key="6">
    <source>
        <dbReference type="Proteomes" id="UP000010474"/>
    </source>
</evidence>
<dbReference type="RefSeq" id="WP_015214629.1">
    <property type="nucleotide sequence ID" value="NC_019771.1"/>
</dbReference>
<dbReference type="SMART" id="SM00267">
    <property type="entry name" value="GGDEF"/>
    <property type="match status" value="1"/>
</dbReference>
<evidence type="ECO:0000256" key="1">
    <source>
        <dbReference type="PROSITE-ProRule" id="PRU00169"/>
    </source>
</evidence>
<dbReference type="STRING" id="272123.Anacy_2550"/>
<dbReference type="CDD" id="cd17574">
    <property type="entry name" value="REC_OmpR"/>
    <property type="match status" value="1"/>
</dbReference>
<dbReference type="InterPro" id="IPR001789">
    <property type="entry name" value="Sig_transdc_resp-reg_receiver"/>
</dbReference>
<dbReference type="EMBL" id="CP003659">
    <property type="protein sequence ID" value="AFZ57994.1"/>
    <property type="molecule type" value="Genomic_DNA"/>
</dbReference>
<dbReference type="PROSITE" id="PS50887">
    <property type="entry name" value="GGDEF"/>
    <property type="match status" value="1"/>
</dbReference>
<feature type="domain" description="GGDEF" evidence="4">
    <location>
        <begin position="174"/>
        <end position="310"/>
    </location>
</feature>
<dbReference type="AlphaFoldDB" id="K9ZGW1"/>
<evidence type="ECO:0000259" key="3">
    <source>
        <dbReference type="PROSITE" id="PS50883"/>
    </source>
</evidence>
<sequence>MNKILIVEDDPLMRELIQQILDLEGFSTITAEDGWLGLQMVEQHQPDLIICDVMMPKLDGYSLIQTLRQNPVNSTIPLIFLTAKAERCDLRQAMELGADDYLTKPFEASELLQAIKTQLKKRQAVTQHYINQVQQMETELVYLARHDSLTGLPNQLCLEDKFNKNRLQVYSQQQMLPFLLIDIDIIYPHKLFFESSMQYFLIKILSGRLKDLNLQNNLIDLIAQLKTNQLVILLKPIQEIKTITDIAQQFLDNLLEPLFISNQKVFLQAKIGISCYPNDGLQLSELLTHAEFALEYYQPQDTNLYHFYSREILDNFRQKVILEADLIPALERNEFQLYYQPQINITTGEVVGVEALIRWQHPEYGTISPAEFIPIAEKSGFIIPLGEWVIERACREFKILQSELFNNFNMAINISACQFRTENFSEKIIGIIKKIGIAPESIELELTESVFIQNAELVKQKLDNLSNQGLKISIDDFGTGYSSFKYLQDFSFHSLKIDRYFITNIDQFKNKQALVKSIIQTANNLNLNIVAEGVETKNELDWLMQNNCDVIQGYFFSPPLSIEELKKFLLFKK</sequence>
<evidence type="ECO:0000259" key="2">
    <source>
        <dbReference type="PROSITE" id="PS50110"/>
    </source>
</evidence>
<dbReference type="SUPFAM" id="SSF55073">
    <property type="entry name" value="Nucleotide cyclase"/>
    <property type="match status" value="1"/>
</dbReference>
<gene>
    <name evidence="5" type="ordered locus">Anacy_2550</name>
</gene>
<dbReference type="InterPro" id="IPR001633">
    <property type="entry name" value="EAL_dom"/>
</dbReference>